<reference evidence="5" key="1">
    <citation type="submission" date="2023-10" db="EMBL/GenBank/DDBJ databases">
        <title>Chromosome-level genome of the transformable northern wattle, Acacia crassicarpa.</title>
        <authorList>
            <person name="Massaro I."/>
            <person name="Sinha N.R."/>
            <person name="Poethig S."/>
            <person name="Leichty A.R."/>
        </authorList>
    </citation>
    <scope>NUCLEOTIDE SEQUENCE</scope>
    <source>
        <strain evidence="5">Acra3RX</strain>
        <tissue evidence="5">Leaf</tissue>
    </source>
</reference>
<dbReference type="AlphaFoldDB" id="A0AAE1N9R1"/>
<evidence type="ECO:0000256" key="3">
    <source>
        <dbReference type="ARBA" id="ARBA00023242"/>
    </source>
</evidence>
<dbReference type="InterPro" id="IPR037200">
    <property type="entry name" value="Isy1_sf"/>
</dbReference>
<dbReference type="FunFam" id="1.10.287.660:FF:000001">
    <property type="entry name" value="pre-mRNA-splicing factor ISY1 homolog"/>
    <property type="match status" value="1"/>
</dbReference>
<dbReference type="GO" id="GO:0005634">
    <property type="term" value="C:nucleus"/>
    <property type="evidence" value="ECO:0007669"/>
    <property type="project" value="UniProtKB-SubCell"/>
</dbReference>
<dbReference type="Gene3D" id="1.10.287.660">
    <property type="entry name" value="Helix hairpin bin"/>
    <property type="match status" value="1"/>
</dbReference>
<evidence type="ECO:0000256" key="1">
    <source>
        <dbReference type="ARBA" id="ARBA00004123"/>
    </source>
</evidence>
<gene>
    <name evidence="5" type="ORF">QN277_002529</name>
</gene>
<comment type="similarity">
    <text evidence="2">Belongs to the ISY1 family.</text>
</comment>
<evidence type="ECO:0000313" key="6">
    <source>
        <dbReference type="Proteomes" id="UP001293593"/>
    </source>
</evidence>
<evidence type="ECO:0000256" key="4">
    <source>
        <dbReference type="SAM" id="MobiDB-lite"/>
    </source>
</evidence>
<sequence length="305" mass="36059">MARNEEKAQSMLNRYIALKAEEKKKPKERRPYLASECRDLAEADKWRQQIMREIGRKVAEIQNEGLGEHRLRDLNDEINKLIREKGHWERRIIELGGPNYTKHSAKMTDLEGNIVDVPNPGGRGPGYRYFGAAKKLPGVRELFEKPPELRKRRTRYDIYKRIDASYYGYRDDEDGILERLEGPAEEKMRREAVEEWNRLEEIRKEARKSVKSGEVVTLSATAAARELLHEEEEDVVEEERKKEREMRENLEENERQFVVHVPLPDEKEIERMVLEKKKMELLDKYVSDGLLEEQNEVKSMLNIQK</sequence>
<protein>
    <recommendedName>
        <fullName evidence="7">Pre-mRNA-splicing factor ISY1 homolog</fullName>
    </recommendedName>
</protein>
<organism evidence="5 6">
    <name type="scientific">Acacia crassicarpa</name>
    <name type="common">northern wattle</name>
    <dbReference type="NCBI Taxonomy" id="499986"/>
    <lineage>
        <taxon>Eukaryota</taxon>
        <taxon>Viridiplantae</taxon>
        <taxon>Streptophyta</taxon>
        <taxon>Embryophyta</taxon>
        <taxon>Tracheophyta</taxon>
        <taxon>Spermatophyta</taxon>
        <taxon>Magnoliopsida</taxon>
        <taxon>eudicotyledons</taxon>
        <taxon>Gunneridae</taxon>
        <taxon>Pentapetalae</taxon>
        <taxon>rosids</taxon>
        <taxon>fabids</taxon>
        <taxon>Fabales</taxon>
        <taxon>Fabaceae</taxon>
        <taxon>Caesalpinioideae</taxon>
        <taxon>mimosoid clade</taxon>
        <taxon>Acacieae</taxon>
        <taxon>Acacia</taxon>
    </lineage>
</organism>
<feature type="compositionally biased region" description="Basic and acidic residues" evidence="4">
    <location>
        <begin position="238"/>
        <end position="251"/>
    </location>
</feature>
<evidence type="ECO:0000313" key="5">
    <source>
        <dbReference type="EMBL" id="KAK4285898.1"/>
    </source>
</evidence>
<accession>A0AAE1N9R1</accession>
<dbReference type="InterPro" id="IPR029012">
    <property type="entry name" value="Helix_hairpin_bin_sf"/>
</dbReference>
<dbReference type="InterPro" id="IPR009360">
    <property type="entry name" value="Isy1"/>
</dbReference>
<evidence type="ECO:0008006" key="7">
    <source>
        <dbReference type="Google" id="ProtNLM"/>
    </source>
</evidence>
<dbReference type="SUPFAM" id="SSF140102">
    <property type="entry name" value="ISY1 domain-like"/>
    <property type="match status" value="1"/>
</dbReference>
<feature type="region of interest" description="Disordered" evidence="4">
    <location>
        <begin position="230"/>
        <end position="251"/>
    </location>
</feature>
<dbReference type="PANTHER" id="PTHR13021">
    <property type="entry name" value="PRE-MRNA-SPLICING FACTOR ISY1"/>
    <property type="match status" value="1"/>
</dbReference>
<name>A0AAE1N9R1_9FABA</name>
<dbReference type="Pfam" id="PF06246">
    <property type="entry name" value="Isy1"/>
    <property type="match status" value="1"/>
</dbReference>
<proteinExistence type="inferred from homology"/>
<comment type="subcellular location">
    <subcellularLocation>
        <location evidence="1">Nucleus</location>
    </subcellularLocation>
</comment>
<keyword evidence="6" id="KW-1185">Reference proteome</keyword>
<comment type="caution">
    <text evidence="5">The sequence shown here is derived from an EMBL/GenBank/DDBJ whole genome shotgun (WGS) entry which is preliminary data.</text>
</comment>
<dbReference type="EMBL" id="JAWXYG010000001">
    <property type="protein sequence ID" value="KAK4285898.1"/>
    <property type="molecule type" value="Genomic_DNA"/>
</dbReference>
<keyword evidence="3" id="KW-0539">Nucleus</keyword>
<dbReference type="GO" id="GO:0000350">
    <property type="term" value="P:generation of catalytic spliceosome for second transesterification step"/>
    <property type="evidence" value="ECO:0007669"/>
    <property type="project" value="InterPro"/>
</dbReference>
<dbReference type="Proteomes" id="UP001293593">
    <property type="component" value="Unassembled WGS sequence"/>
</dbReference>
<evidence type="ECO:0000256" key="2">
    <source>
        <dbReference type="ARBA" id="ARBA00007002"/>
    </source>
</evidence>